<proteinExistence type="predicted"/>
<feature type="transmembrane region" description="Helical" evidence="5">
    <location>
        <begin position="90"/>
        <end position="110"/>
    </location>
</feature>
<organism evidence="6 7">
    <name type="scientific">Coptis chinensis</name>
    <dbReference type="NCBI Taxonomy" id="261450"/>
    <lineage>
        <taxon>Eukaryota</taxon>
        <taxon>Viridiplantae</taxon>
        <taxon>Streptophyta</taxon>
        <taxon>Embryophyta</taxon>
        <taxon>Tracheophyta</taxon>
        <taxon>Spermatophyta</taxon>
        <taxon>Magnoliopsida</taxon>
        <taxon>Ranunculales</taxon>
        <taxon>Ranunculaceae</taxon>
        <taxon>Coptidoideae</taxon>
        <taxon>Coptis</taxon>
    </lineage>
</organism>
<evidence type="ECO:0008006" key="8">
    <source>
        <dbReference type="Google" id="ProtNLM"/>
    </source>
</evidence>
<dbReference type="Pfam" id="PF00335">
    <property type="entry name" value="Tetraspanin"/>
    <property type="match status" value="1"/>
</dbReference>
<evidence type="ECO:0000256" key="3">
    <source>
        <dbReference type="ARBA" id="ARBA00022989"/>
    </source>
</evidence>
<evidence type="ECO:0000313" key="7">
    <source>
        <dbReference type="Proteomes" id="UP000631114"/>
    </source>
</evidence>
<dbReference type="Proteomes" id="UP000631114">
    <property type="component" value="Unassembled WGS sequence"/>
</dbReference>
<feature type="transmembrane region" description="Helical" evidence="5">
    <location>
        <begin position="142"/>
        <end position="161"/>
    </location>
</feature>
<feature type="transmembrane region" description="Helical" evidence="5">
    <location>
        <begin position="12"/>
        <end position="36"/>
    </location>
</feature>
<evidence type="ECO:0000256" key="5">
    <source>
        <dbReference type="SAM" id="Phobius"/>
    </source>
</evidence>
<name>A0A835H0V4_9MAGN</name>
<reference evidence="6 7" key="1">
    <citation type="submission" date="2020-10" db="EMBL/GenBank/DDBJ databases">
        <title>The Coptis chinensis genome and diversification of protoberbering-type alkaloids.</title>
        <authorList>
            <person name="Wang B."/>
            <person name="Shu S."/>
            <person name="Song C."/>
            <person name="Liu Y."/>
        </authorList>
    </citation>
    <scope>NUCLEOTIDE SEQUENCE [LARGE SCALE GENOMIC DNA]</scope>
    <source>
        <strain evidence="6">HL-2020</strain>
        <tissue evidence="6">Leaf</tissue>
    </source>
</reference>
<keyword evidence="4 5" id="KW-0472">Membrane</keyword>
<dbReference type="OrthoDB" id="1542002at2759"/>
<evidence type="ECO:0000256" key="4">
    <source>
        <dbReference type="ARBA" id="ARBA00023136"/>
    </source>
</evidence>
<protein>
    <recommendedName>
        <fullName evidence="8">Tetraspanin-19</fullName>
    </recommendedName>
</protein>
<keyword evidence="7" id="KW-1185">Reference proteome</keyword>
<dbReference type="EMBL" id="JADFTS010000009">
    <property type="protein sequence ID" value="KAF9589503.1"/>
    <property type="molecule type" value="Genomic_DNA"/>
</dbReference>
<evidence type="ECO:0000256" key="1">
    <source>
        <dbReference type="ARBA" id="ARBA00004141"/>
    </source>
</evidence>
<dbReference type="AlphaFoldDB" id="A0A835H0V4"/>
<evidence type="ECO:0000313" key="6">
    <source>
        <dbReference type="EMBL" id="KAF9589503.1"/>
    </source>
</evidence>
<comment type="caution">
    <text evidence="6">The sequence shown here is derived from an EMBL/GenBank/DDBJ whole genome shotgun (WGS) entry which is preliminary data.</text>
</comment>
<keyword evidence="2 5" id="KW-0812">Transmembrane</keyword>
<comment type="subcellular location">
    <subcellularLocation>
        <location evidence="1">Membrane</location>
        <topology evidence="1">Multi-pass membrane protein</topology>
    </subcellularLocation>
</comment>
<gene>
    <name evidence="6" type="ORF">IFM89_025050</name>
</gene>
<dbReference type="InterPro" id="IPR018499">
    <property type="entry name" value="Tetraspanin/Peripherin"/>
</dbReference>
<dbReference type="GO" id="GO:0016020">
    <property type="term" value="C:membrane"/>
    <property type="evidence" value="ECO:0007669"/>
    <property type="project" value="UniProtKB-SubCell"/>
</dbReference>
<sequence length="238" mass="26536">MTGVLRTCLQSILKLVNAIIGMVGMALIIYALWLIRVWQRHMDGFSRDSPHSPIPWFIYASLGLGVSLCMIACSGHVAAETANGHCLSCYMVFIMLLTLLEAAVTADIYLNHDWEEDFPYDPTGKFDDFKHFVSSNFDFCKWVGLSVVAAQGLSVLLSMVLKALGSEQGQYYDSDDDYAPATLPLLVNQVHPSPYIVGQPHLTPKNDSWNIRIHEKTNSIVHSRFGCAIDIQMPKLLN</sequence>
<feature type="non-terminal residue" evidence="6">
    <location>
        <position position="1"/>
    </location>
</feature>
<feature type="transmembrane region" description="Helical" evidence="5">
    <location>
        <begin position="56"/>
        <end position="78"/>
    </location>
</feature>
<keyword evidence="3 5" id="KW-1133">Transmembrane helix</keyword>
<accession>A0A835H0V4</accession>
<evidence type="ECO:0000256" key="2">
    <source>
        <dbReference type="ARBA" id="ARBA00022692"/>
    </source>
</evidence>